<evidence type="ECO:0000256" key="1">
    <source>
        <dbReference type="SAM" id="Phobius"/>
    </source>
</evidence>
<protein>
    <submittedName>
        <fullName evidence="2">Uncharacterized protein</fullName>
    </submittedName>
</protein>
<feature type="non-terminal residue" evidence="2">
    <location>
        <position position="285"/>
    </location>
</feature>
<evidence type="ECO:0000313" key="3">
    <source>
        <dbReference type="Proteomes" id="UP000002640"/>
    </source>
</evidence>
<dbReference type="GeneID" id="20660110"/>
<feature type="transmembrane region" description="Helical" evidence="1">
    <location>
        <begin position="175"/>
        <end position="195"/>
    </location>
</feature>
<dbReference type="Proteomes" id="UP000002640">
    <property type="component" value="Unassembled WGS sequence"/>
</dbReference>
<sequence length="285" mass="31640">MGIFSCSVALDNIATKLQPHSCYSVQRLRRLKQYTETRTLCRLLAVCVLTPIPCVALATLIESAPLASPSAGPYKNFAFWARATIVVYFVDYSVLLQMRQSLSRLKMEHRHIVAIALVGSVMSFATVFAVAVWVAFPVPFSMLVASPPSTLVVVIGFKYGWGLRWSADAGLRRDLVRHMLVFMWQVMLTIIYPLYIFGFTSLSGVGQTLFVILLPTIKAVGESWIGYMLGDDNDIKPEVIIFNVEVFNALYVSCAVQNSTSPATTIALMLVDVLHFWFCMTGTMG</sequence>
<dbReference type="AlphaFoldDB" id="G5A0V2"/>
<keyword evidence="3" id="KW-1185">Reference proteome</keyword>
<proteinExistence type="predicted"/>
<name>G5A0V2_PHYSP</name>
<organism evidence="2 3">
    <name type="scientific">Phytophthora sojae (strain P6497)</name>
    <name type="common">Soybean stem and root rot agent</name>
    <name type="synonym">Phytophthora megasperma f. sp. glycines</name>
    <dbReference type="NCBI Taxonomy" id="1094619"/>
    <lineage>
        <taxon>Eukaryota</taxon>
        <taxon>Sar</taxon>
        <taxon>Stramenopiles</taxon>
        <taxon>Oomycota</taxon>
        <taxon>Peronosporomycetes</taxon>
        <taxon>Peronosporales</taxon>
        <taxon>Peronosporaceae</taxon>
        <taxon>Phytophthora</taxon>
    </lineage>
</organism>
<dbReference type="KEGG" id="psoj:PHYSODRAFT_518875"/>
<evidence type="ECO:0000313" key="2">
    <source>
        <dbReference type="EMBL" id="EGZ10584.1"/>
    </source>
</evidence>
<dbReference type="OMA" id="LAVWIAH"/>
<keyword evidence="1" id="KW-1133">Transmembrane helix</keyword>
<feature type="transmembrane region" description="Helical" evidence="1">
    <location>
        <begin position="39"/>
        <end position="61"/>
    </location>
</feature>
<gene>
    <name evidence="2" type="ORF">PHYSODRAFT_518875</name>
</gene>
<dbReference type="InParanoid" id="G5A0V2"/>
<accession>G5A0V2</accession>
<reference evidence="2 3" key="1">
    <citation type="journal article" date="2006" name="Science">
        <title>Phytophthora genome sequences uncover evolutionary origins and mechanisms of pathogenesis.</title>
        <authorList>
            <person name="Tyler B.M."/>
            <person name="Tripathy S."/>
            <person name="Zhang X."/>
            <person name="Dehal P."/>
            <person name="Jiang R.H."/>
            <person name="Aerts A."/>
            <person name="Arredondo F.D."/>
            <person name="Baxter L."/>
            <person name="Bensasson D."/>
            <person name="Beynon J.L."/>
            <person name="Chapman J."/>
            <person name="Damasceno C.M."/>
            <person name="Dorrance A.E."/>
            <person name="Dou D."/>
            <person name="Dickerman A.W."/>
            <person name="Dubchak I.L."/>
            <person name="Garbelotto M."/>
            <person name="Gijzen M."/>
            <person name="Gordon S.G."/>
            <person name="Govers F."/>
            <person name="Grunwald N.J."/>
            <person name="Huang W."/>
            <person name="Ivors K.L."/>
            <person name="Jones R.W."/>
            <person name="Kamoun S."/>
            <person name="Krampis K."/>
            <person name="Lamour K.H."/>
            <person name="Lee M.K."/>
            <person name="McDonald W.H."/>
            <person name="Medina M."/>
            <person name="Meijer H.J."/>
            <person name="Nordberg E.K."/>
            <person name="Maclean D.J."/>
            <person name="Ospina-Giraldo M.D."/>
            <person name="Morris P.F."/>
            <person name="Phuntumart V."/>
            <person name="Putnam N.H."/>
            <person name="Rash S."/>
            <person name="Rose J.K."/>
            <person name="Sakihama Y."/>
            <person name="Salamov A.A."/>
            <person name="Savidor A."/>
            <person name="Scheuring C.F."/>
            <person name="Smith B.M."/>
            <person name="Sobral B.W."/>
            <person name="Terry A."/>
            <person name="Torto-Alalibo T.A."/>
            <person name="Win J."/>
            <person name="Xu Z."/>
            <person name="Zhang H."/>
            <person name="Grigoriev I.V."/>
            <person name="Rokhsar D.S."/>
            <person name="Boore J.L."/>
        </authorList>
    </citation>
    <scope>NUCLEOTIDE SEQUENCE [LARGE SCALE GENOMIC DNA]</scope>
    <source>
        <strain evidence="2 3">P6497</strain>
    </source>
</reference>
<feature type="transmembrane region" description="Helical" evidence="1">
    <location>
        <begin position="112"/>
        <end position="136"/>
    </location>
</feature>
<keyword evidence="1" id="KW-0812">Transmembrane</keyword>
<feature type="transmembrane region" description="Helical" evidence="1">
    <location>
        <begin position="142"/>
        <end position="163"/>
    </location>
</feature>
<keyword evidence="1" id="KW-0472">Membrane</keyword>
<dbReference type="EMBL" id="JH159158">
    <property type="protein sequence ID" value="EGZ10584.1"/>
    <property type="molecule type" value="Genomic_DNA"/>
</dbReference>
<feature type="transmembrane region" description="Helical" evidence="1">
    <location>
        <begin position="77"/>
        <end position="96"/>
    </location>
</feature>
<dbReference type="RefSeq" id="XP_009533329.1">
    <property type="nucleotide sequence ID" value="XM_009535034.1"/>
</dbReference>